<evidence type="ECO:0000313" key="2">
    <source>
        <dbReference type="Proteomes" id="UP001186944"/>
    </source>
</evidence>
<name>A0AA88YKM0_PINIB</name>
<proteinExistence type="predicted"/>
<gene>
    <name evidence="1" type="ORF">FSP39_024166</name>
</gene>
<sequence>MAFSKMFFLHPEGGKAYRSYLGIKDVAVMGNPDIRYMMPRKEEIGEKLFIVTEIIFTFLTVTNDQFDDILIGVGNKTQTSSIIYTRPYDYMDEADRNELMEPLFWLGYIQSVGYSIYGSAQVSFIDVISDN</sequence>
<keyword evidence="2" id="KW-1185">Reference proteome</keyword>
<comment type="caution">
    <text evidence="1">The sequence shown here is derived from an EMBL/GenBank/DDBJ whole genome shotgun (WGS) entry which is preliminary data.</text>
</comment>
<organism evidence="1 2">
    <name type="scientific">Pinctada imbricata</name>
    <name type="common">Atlantic pearl-oyster</name>
    <name type="synonym">Pinctada martensii</name>
    <dbReference type="NCBI Taxonomy" id="66713"/>
    <lineage>
        <taxon>Eukaryota</taxon>
        <taxon>Metazoa</taxon>
        <taxon>Spiralia</taxon>
        <taxon>Lophotrochozoa</taxon>
        <taxon>Mollusca</taxon>
        <taxon>Bivalvia</taxon>
        <taxon>Autobranchia</taxon>
        <taxon>Pteriomorphia</taxon>
        <taxon>Pterioida</taxon>
        <taxon>Pterioidea</taxon>
        <taxon>Pteriidae</taxon>
        <taxon>Pinctada</taxon>
    </lineage>
</organism>
<dbReference type="AlphaFoldDB" id="A0AA88YKM0"/>
<dbReference type="Proteomes" id="UP001186944">
    <property type="component" value="Unassembled WGS sequence"/>
</dbReference>
<evidence type="ECO:0000313" key="1">
    <source>
        <dbReference type="EMBL" id="KAK3106636.1"/>
    </source>
</evidence>
<reference evidence="1" key="1">
    <citation type="submission" date="2019-08" db="EMBL/GenBank/DDBJ databases">
        <title>The improved chromosome-level genome for the pearl oyster Pinctada fucata martensii using PacBio sequencing and Hi-C.</title>
        <authorList>
            <person name="Zheng Z."/>
        </authorList>
    </citation>
    <scope>NUCLEOTIDE SEQUENCE</scope>
    <source>
        <strain evidence="1">ZZ-2019</strain>
        <tissue evidence="1">Adductor muscle</tissue>
    </source>
</reference>
<dbReference type="EMBL" id="VSWD01000003">
    <property type="protein sequence ID" value="KAK3106636.1"/>
    <property type="molecule type" value="Genomic_DNA"/>
</dbReference>
<accession>A0AA88YKM0</accession>
<protein>
    <submittedName>
        <fullName evidence="1">Uncharacterized protein</fullName>
    </submittedName>
</protein>